<sequence length="99" mass="11197">MQFSRKKITVTDDTVIHFPGYESWNSMAEMATVAADVNKERVLCRVSLNILEDKFGVMDESPIRCVAHHRAVIQEAARRLIQSESFEDDGSILIRSGDL</sequence>
<accession>A0A1E2UKZ0</accession>
<dbReference type="Pfam" id="PF07369">
    <property type="entry name" value="DUF1488"/>
    <property type="match status" value="1"/>
</dbReference>
<dbReference type="Gene3D" id="3.30.160.140">
    <property type="entry name" value="Shew3726-like"/>
    <property type="match status" value="1"/>
</dbReference>
<organism evidence="1 2">
    <name type="scientific">Candidatus Thiodiazotropha endoloripes</name>
    <dbReference type="NCBI Taxonomy" id="1818881"/>
    <lineage>
        <taxon>Bacteria</taxon>
        <taxon>Pseudomonadati</taxon>
        <taxon>Pseudomonadota</taxon>
        <taxon>Gammaproteobacteria</taxon>
        <taxon>Chromatiales</taxon>
        <taxon>Sedimenticolaceae</taxon>
        <taxon>Candidatus Thiodiazotropha</taxon>
    </lineage>
</organism>
<reference evidence="1 2" key="1">
    <citation type="submission" date="2016-03" db="EMBL/GenBank/DDBJ databases">
        <title>Chemosynthetic sulphur-oxidizing symbionts of marine invertebrate animals are capable of nitrogen fixation.</title>
        <authorList>
            <person name="Petersen J.M."/>
            <person name="Kemper A."/>
            <person name="Gruber-Vodicka H."/>
            <person name="Cardini U."/>
            <person name="Geest Mvander."/>
            <person name="Kleiner M."/>
            <person name="Bulgheresi S."/>
            <person name="Fussmann M."/>
            <person name="Herbold C."/>
            <person name="Seah B.K.B."/>
            <person name="Antony C.Paul."/>
            <person name="Liu D."/>
            <person name="Belitz A."/>
            <person name="Weber M."/>
        </authorList>
    </citation>
    <scope>NUCLEOTIDE SEQUENCE [LARGE SCALE GENOMIC DNA]</scope>
    <source>
        <strain evidence="1">G_D</strain>
    </source>
</reference>
<evidence type="ECO:0000313" key="1">
    <source>
        <dbReference type="EMBL" id="ODB95369.1"/>
    </source>
</evidence>
<dbReference type="Proteomes" id="UP000094849">
    <property type="component" value="Unassembled WGS sequence"/>
</dbReference>
<protein>
    <submittedName>
        <fullName evidence="1">Uncharacterized protein</fullName>
    </submittedName>
</protein>
<dbReference type="InterPro" id="IPR036692">
    <property type="entry name" value="Shew3726-like_sf"/>
</dbReference>
<comment type="caution">
    <text evidence="1">The sequence shown here is derived from an EMBL/GenBank/DDBJ whole genome shotgun (WGS) entry which is preliminary data.</text>
</comment>
<dbReference type="InterPro" id="IPR009962">
    <property type="entry name" value="DUF1488"/>
</dbReference>
<evidence type="ECO:0000313" key="2">
    <source>
        <dbReference type="Proteomes" id="UP000094849"/>
    </source>
</evidence>
<name>A0A1E2UKZ0_9GAMM</name>
<dbReference type="EMBL" id="LVJZ01000003">
    <property type="protein sequence ID" value="ODB95369.1"/>
    <property type="molecule type" value="Genomic_DNA"/>
</dbReference>
<dbReference type="RefSeq" id="WP_069003896.1">
    <property type="nucleotide sequence ID" value="NZ_LVJW01000006.1"/>
</dbReference>
<keyword evidence="2" id="KW-1185">Reference proteome</keyword>
<dbReference type="SUPFAM" id="SSF160272">
    <property type="entry name" value="Shew3726-like"/>
    <property type="match status" value="1"/>
</dbReference>
<dbReference type="AlphaFoldDB" id="A0A1E2UKZ0"/>
<proteinExistence type="predicted"/>
<gene>
    <name evidence="1" type="ORF">A3196_00505</name>
</gene>
<dbReference type="OrthoDB" id="5570329at2"/>